<feature type="transmembrane region" description="Helical" evidence="1">
    <location>
        <begin position="73"/>
        <end position="92"/>
    </location>
</feature>
<evidence type="ECO:0000256" key="1">
    <source>
        <dbReference type="SAM" id="Phobius"/>
    </source>
</evidence>
<evidence type="ECO:0008006" key="3">
    <source>
        <dbReference type="Google" id="ProtNLM"/>
    </source>
</evidence>
<dbReference type="AlphaFoldDB" id="A0AAT9HJZ6"/>
<dbReference type="EMBL" id="AP035768">
    <property type="protein sequence ID" value="BFO17849.1"/>
    <property type="molecule type" value="Genomic_DNA"/>
</dbReference>
<keyword evidence="1" id="KW-0812">Transmembrane</keyword>
<evidence type="ECO:0000313" key="2">
    <source>
        <dbReference type="EMBL" id="BFO17849.1"/>
    </source>
</evidence>
<accession>A0AAT9HJZ6</accession>
<organism evidence="2">
    <name type="scientific">Streptomyces haneummycinicus</name>
    <dbReference type="NCBI Taxonomy" id="3074435"/>
    <lineage>
        <taxon>Bacteria</taxon>
        <taxon>Bacillati</taxon>
        <taxon>Actinomycetota</taxon>
        <taxon>Actinomycetes</taxon>
        <taxon>Kitasatosporales</taxon>
        <taxon>Streptomycetaceae</taxon>
        <taxon>Streptomyces</taxon>
    </lineage>
</organism>
<dbReference type="InterPro" id="IPR036259">
    <property type="entry name" value="MFS_trans_sf"/>
</dbReference>
<name>A0AAT9HJZ6_9ACTN</name>
<protein>
    <recommendedName>
        <fullName evidence="3">MFS transporter</fullName>
    </recommendedName>
</protein>
<dbReference type="SUPFAM" id="SSF103473">
    <property type="entry name" value="MFS general substrate transporter"/>
    <property type="match status" value="1"/>
</dbReference>
<reference evidence="2" key="1">
    <citation type="submission" date="2024-06" db="EMBL/GenBank/DDBJ databases">
        <authorList>
            <consortium name="consrtm"/>
            <person name="Uemura M."/>
            <person name="Terahara T."/>
        </authorList>
    </citation>
    <scope>NUCLEOTIDE SEQUENCE</scope>
    <source>
        <strain evidence="2">KM77-8</strain>
    </source>
</reference>
<gene>
    <name evidence="2" type="ORF">SHKM778_42370</name>
</gene>
<proteinExistence type="predicted"/>
<sequence>MHFLCTVLSEYGKFPDLRLNRPPVIHVTSTPRNSKGVVLDCLPKEVRLLTTGRTERTGWSKAGPVTEAGATRALTALLTCAMAFSMMQLFLLGALGPRLVADLGVSPTVLGLTTTVGFATAAVLSRPAAGWSTGWGPGAAWWPCSP</sequence>
<reference evidence="2" key="2">
    <citation type="submission" date="2024-07" db="EMBL/GenBank/DDBJ databases">
        <title>Streptomyces haneummycinica sp. nov., a new antibiotic-producing actinobacterium isolated from marine sediment.</title>
        <authorList>
            <person name="Uemura M."/>
            <person name="Hamada M."/>
            <person name="Hirano S."/>
            <person name="Kobayashi K."/>
            <person name="Ohshiro T."/>
            <person name="Kobayashi T."/>
            <person name="Terahara T."/>
        </authorList>
    </citation>
    <scope>NUCLEOTIDE SEQUENCE</scope>
    <source>
        <strain evidence="2">KM77-8</strain>
    </source>
</reference>
<keyword evidence="1" id="KW-0472">Membrane</keyword>
<keyword evidence="1" id="KW-1133">Transmembrane helix</keyword>
<feature type="transmembrane region" description="Helical" evidence="1">
    <location>
        <begin position="104"/>
        <end position="124"/>
    </location>
</feature>